<dbReference type="PANTHER" id="PTHR13136:SF11">
    <property type="entry name" value="TESTIS-EXPRESSED PROTEIN 30"/>
    <property type="match status" value="1"/>
</dbReference>
<reference evidence="3" key="1">
    <citation type="journal article" date="2019" name="Int. J. Syst. Evol. Microbiol.">
        <title>The Global Catalogue of Microorganisms (GCM) 10K type strain sequencing project: providing services to taxonomists for standard genome sequencing and annotation.</title>
        <authorList>
            <consortium name="The Broad Institute Genomics Platform"/>
            <consortium name="The Broad Institute Genome Sequencing Center for Infectious Disease"/>
            <person name="Wu L."/>
            <person name="Ma J."/>
        </authorList>
    </citation>
    <scope>NUCLEOTIDE SEQUENCE [LARGE SCALE GENOMIC DNA]</scope>
    <source>
        <strain evidence="3">KCTC 22437</strain>
    </source>
</reference>
<dbReference type="RefSeq" id="WP_377185676.1">
    <property type="nucleotide sequence ID" value="NZ_JBHUPD010000002.1"/>
</dbReference>
<keyword evidence="2" id="KW-0378">Hydrolase</keyword>
<dbReference type="GO" id="GO:0016787">
    <property type="term" value="F:hydrolase activity"/>
    <property type="evidence" value="ECO:0007669"/>
    <property type="project" value="UniProtKB-KW"/>
</dbReference>
<organism evidence="2 3">
    <name type="scientific">Mucilaginibacter ximonensis</name>
    <dbReference type="NCBI Taxonomy" id="538021"/>
    <lineage>
        <taxon>Bacteria</taxon>
        <taxon>Pseudomonadati</taxon>
        <taxon>Bacteroidota</taxon>
        <taxon>Sphingobacteriia</taxon>
        <taxon>Sphingobacteriales</taxon>
        <taxon>Sphingobacteriaceae</taxon>
        <taxon>Mucilaginibacter</taxon>
    </lineage>
</organism>
<dbReference type="SUPFAM" id="SSF53474">
    <property type="entry name" value="alpha/beta-Hydrolases"/>
    <property type="match status" value="1"/>
</dbReference>
<feature type="domain" description="KANL3/Tex30 alpha/beta hydrolase-like" evidence="1">
    <location>
        <begin position="102"/>
        <end position="209"/>
    </location>
</feature>
<gene>
    <name evidence="2" type="ORF">ACFS5N_11970</name>
</gene>
<dbReference type="InterPro" id="IPR026555">
    <property type="entry name" value="NSL3/Tex30"/>
</dbReference>
<dbReference type="Pfam" id="PF20408">
    <property type="entry name" value="Abhydrolase_11"/>
    <property type="match status" value="1"/>
</dbReference>
<dbReference type="PANTHER" id="PTHR13136">
    <property type="entry name" value="TESTIS DEVELOPMENT PROTEIN PRTD"/>
    <property type="match status" value="1"/>
</dbReference>
<dbReference type="EMBL" id="JBHUPD010000002">
    <property type="protein sequence ID" value="MFD2873191.1"/>
    <property type="molecule type" value="Genomic_DNA"/>
</dbReference>
<accession>A0ABW5YD30</accession>
<dbReference type="Proteomes" id="UP001597557">
    <property type="component" value="Unassembled WGS sequence"/>
</dbReference>
<keyword evidence="3" id="KW-1185">Reference proteome</keyword>
<dbReference type="InterPro" id="IPR029058">
    <property type="entry name" value="AB_hydrolase_fold"/>
</dbReference>
<evidence type="ECO:0000259" key="1">
    <source>
        <dbReference type="Pfam" id="PF20408"/>
    </source>
</evidence>
<evidence type="ECO:0000313" key="3">
    <source>
        <dbReference type="Proteomes" id="UP001597557"/>
    </source>
</evidence>
<name>A0ABW5YD30_9SPHI</name>
<dbReference type="InterPro" id="IPR046879">
    <property type="entry name" value="KANL3/Tex30_Abhydrolase"/>
</dbReference>
<comment type="caution">
    <text evidence="2">The sequence shown here is derived from an EMBL/GenBank/DDBJ whole genome shotgun (WGS) entry which is preliminary data.</text>
</comment>
<dbReference type="Gene3D" id="3.40.50.1820">
    <property type="entry name" value="alpha/beta hydrolase"/>
    <property type="match status" value="1"/>
</dbReference>
<evidence type="ECO:0000313" key="2">
    <source>
        <dbReference type="EMBL" id="MFD2873191.1"/>
    </source>
</evidence>
<sequence length="233" mass="27171">MRKPNTKNILLVVQRDNFKKDIPFLSGLTDEFKRLGYEIHLHKPVALGLRSMLDSKGRFYKLPFPLRFLCKTFVFITKPSLWKRCFKRQWSESLLIADRCRRLKKHISRFGSNVNLIVLARSAGARVSSLIANETNINKLICLGYPFKHPEKPAEIERYQHLPFIKVPFLIIQGTDDVYGGSEIESLYHFAPNTSIKFIEASHEFKITRDQLSIVLYYINDFISVEKMESVYP</sequence>
<protein>
    <submittedName>
        <fullName evidence="2">Alpha/beta family hydrolase</fullName>
    </submittedName>
</protein>
<proteinExistence type="predicted"/>